<dbReference type="InterPro" id="IPR029063">
    <property type="entry name" value="SAM-dependent_MTases_sf"/>
</dbReference>
<dbReference type="CDD" id="cd02440">
    <property type="entry name" value="AdoMet_MTases"/>
    <property type="match status" value="1"/>
</dbReference>
<evidence type="ECO:0000313" key="2">
    <source>
        <dbReference type="EMBL" id="QOP45840.1"/>
    </source>
</evidence>
<gene>
    <name evidence="2" type="ORF">FM071_05870</name>
</gene>
<dbReference type="KEGG" id="spal:FM071_05870"/>
<dbReference type="PANTHER" id="PTHR43591">
    <property type="entry name" value="METHYLTRANSFERASE"/>
    <property type="match status" value="1"/>
</dbReference>
<keyword evidence="3" id="KW-1185">Reference proteome</keyword>
<accession>A0A7M1B805</accession>
<evidence type="ECO:0000313" key="3">
    <source>
        <dbReference type="Proteomes" id="UP000593580"/>
    </source>
</evidence>
<dbReference type="Gene3D" id="3.40.50.150">
    <property type="entry name" value="Vaccinia Virus protein VP39"/>
    <property type="match status" value="1"/>
</dbReference>
<dbReference type="Proteomes" id="UP000593580">
    <property type="component" value="Chromosome"/>
</dbReference>
<dbReference type="GO" id="GO:0032259">
    <property type="term" value="P:methylation"/>
    <property type="evidence" value="ECO:0007669"/>
    <property type="project" value="UniProtKB-KW"/>
</dbReference>
<keyword evidence="2" id="KW-0808">Transferase</keyword>
<evidence type="ECO:0000259" key="1">
    <source>
        <dbReference type="Pfam" id="PF08241"/>
    </source>
</evidence>
<reference evidence="2 3" key="1">
    <citation type="submission" date="2019-07" db="EMBL/GenBank/DDBJ databases">
        <title>Sulfurimonas paralvinellae sp. nov., a novel mesophilic, hydrogen- and sulfur-oxidizing chemolithoautotroph within the Epsilonproteo- bacteria isolated from a deep-sea hydrothermal vent polychaete nest, reclassification of Thiomicrospira denitrificans as Sulfurimonas denitrificans comb. nov. and emended description of the genus Sulfurimonas.</title>
        <authorList>
            <person name="Wang S."/>
            <person name="Jiang L."/>
            <person name="Shao Z."/>
        </authorList>
    </citation>
    <scope>NUCLEOTIDE SEQUENCE [LARGE SCALE GENOMIC DNA]</scope>
    <source>
        <strain evidence="2 3">GO25</strain>
    </source>
</reference>
<dbReference type="SUPFAM" id="SSF53335">
    <property type="entry name" value="S-adenosyl-L-methionine-dependent methyltransferases"/>
    <property type="match status" value="1"/>
</dbReference>
<dbReference type="InterPro" id="IPR013216">
    <property type="entry name" value="Methyltransf_11"/>
</dbReference>
<proteinExistence type="predicted"/>
<organism evidence="2 3">
    <name type="scientific">Sulfurimonas paralvinellae</name>
    <dbReference type="NCBI Taxonomy" id="317658"/>
    <lineage>
        <taxon>Bacteria</taxon>
        <taxon>Pseudomonadati</taxon>
        <taxon>Campylobacterota</taxon>
        <taxon>Epsilonproteobacteria</taxon>
        <taxon>Campylobacterales</taxon>
        <taxon>Sulfurimonadaceae</taxon>
        <taxon>Sulfurimonas</taxon>
    </lineage>
</organism>
<name>A0A7M1B805_9BACT</name>
<dbReference type="GO" id="GO:0008757">
    <property type="term" value="F:S-adenosylmethionine-dependent methyltransferase activity"/>
    <property type="evidence" value="ECO:0007669"/>
    <property type="project" value="InterPro"/>
</dbReference>
<keyword evidence="2" id="KW-0489">Methyltransferase</keyword>
<protein>
    <submittedName>
        <fullName evidence="2">Class I SAM-dependent methyltransferase</fullName>
    </submittedName>
</protein>
<dbReference type="Pfam" id="PF08241">
    <property type="entry name" value="Methyltransf_11"/>
    <property type="match status" value="1"/>
</dbReference>
<sequence>MEKKTKDCLFGVCLTLKNGVIFMDKIFKEHIEVKDNFISLKSSSNCENQQQTNEAFSEKWMEYENSNEKEKFYKMQQKWYLELYGFENEDALAKFLSTKKYIFDAGCGLGYKAKWFAELAPDSIVIGMDFSEACSIAANNYKHIKNLFFIKGDIADLPFQDNSIDYVSCDQVIMHTEVPEETFKELTRITKNGGGEFVCYVYAKKALPRELLDDYFRVETKNLTNEQLWEMSRQLTELGKRLSQLKIEIDIPDIPLLGIKGGKQDIQRFIYWNFLKCYWNGEQGEDNSDMINFDWYSPSNARRYSEDEFKKMISTNGLKIEFFHIEEACYSGRFSK</sequence>
<dbReference type="AlphaFoldDB" id="A0A7M1B805"/>
<dbReference type="EMBL" id="CP041406">
    <property type="protein sequence ID" value="QOP45840.1"/>
    <property type="molecule type" value="Genomic_DNA"/>
</dbReference>
<feature type="domain" description="Methyltransferase type 11" evidence="1">
    <location>
        <begin position="104"/>
        <end position="194"/>
    </location>
</feature>